<reference evidence="3 4" key="1">
    <citation type="submission" date="2024-05" db="EMBL/GenBank/DDBJ databases">
        <title>Haplotype-resolved chromosome-level genome assembly of Huyou (Citrus changshanensis).</title>
        <authorList>
            <person name="Miao C."/>
            <person name="Chen W."/>
            <person name="Wu Y."/>
            <person name="Wang L."/>
            <person name="Zhao S."/>
            <person name="Grierson D."/>
            <person name="Xu C."/>
            <person name="Chen K."/>
        </authorList>
    </citation>
    <scope>NUCLEOTIDE SEQUENCE [LARGE SCALE GENOMIC DNA]</scope>
    <source>
        <strain evidence="3">01-14</strain>
        <tissue evidence="3">Leaf</tissue>
    </source>
</reference>
<dbReference type="InterPro" id="IPR040387">
    <property type="entry name" value="RIN4/NOI4"/>
</dbReference>
<dbReference type="AlphaFoldDB" id="A0AAP0MEJ1"/>
<keyword evidence="4" id="KW-1185">Reference proteome</keyword>
<evidence type="ECO:0000259" key="2">
    <source>
        <dbReference type="Pfam" id="PF05627"/>
    </source>
</evidence>
<dbReference type="Proteomes" id="UP001428341">
    <property type="component" value="Unassembled WGS sequence"/>
</dbReference>
<feature type="region of interest" description="Disordered" evidence="1">
    <location>
        <begin position="31"/>
        <end position="211"/>
    </location>
</feature>
<feature type="compositionally biased region" description="Basic and acidic residues" evidence="1">
    <location>
        <begin position="80"/>
        <end position="106"/>
    </location>
</feature>
<gene>
    <name evidence="3" type="ORF">WN944_016526</name>
</gene>
<sequence length="330" mass="37014">MAQRSHVPKFGNWENEDNVPYTMYFDKARKGRTGGTMINPNDPQENPDLLSDYEAQAPAPPSKIKAEPEKPLGQEAVRTTYERWRNKEGSDLRQSRDSPARHDDMSCRAATESAHQRGGRVASSGETYKKPVRNSIGSDNSFERSPMHNQARNPRRGSLDSSSPSWEGKSVYTNSHGTPGRSRMRPNPRVDESPDGGAAFPKFSDWDQNTASADGYNHIFKKLRDERRIGSSWSFAENVALRTTPDLEVVGCFSPFQHYPDKGAAVPKFGDWDENNPSSADGYTHIFNQVREERNSAGRAGMQSPSTQRNYHRPTNNDGVKSCCFPWGKK</sequence>
<dbReference type="InterPro" id="IPR008700">
    <property type="entry name" value="TypeIII_avirulence_cleave"/>
</dbReference>
<feature type="domain" description="RIN4 pathogenic type III effector avirulence factor Avr cleavage site" evidence="2">
    <location>
        <begin position="196"/>
        <end position="228"/>
    </location>
</feature>
<feature type="domain" description="RIN4 pathogenic type III effector avirulence factor Avr cleavage site" evidence="2">
    <location>
        <begin position="262"/>
        <end position="294"/>
    </location>
</feature>
<proteinExistence type="predicted"/>
<evidence type="ECO:0000313" key="3">
    <source>
        <dbReference type="EMBL" id="KAK9201325.1"/>
    </source>
</evidence>
<dbReference type="EMBL" id="JBCGBO010000005">
    <property type="protein sequence ID" value="KAK9201325.1"/>
    <property type="molecule type" value="Genomic_DNA"/>
</dbReference>
<accession>A0AAP0MEJ1</accession>
<feature type="domain" description="RIN4 pathogenic type III effector avirulence factor Avr cleavage site" evidence="2">
    <location>
        <begin position="3"/>
        <end position="32"/>
    </location>
</feature>
<organism evidence="3 4">
    <name type="scientific">Citrus x changshan-huyou</name>
    <dbReference type="NCBI Taxonomy" id="2935761"/>
    <lineage>
        <taxon>Eukaryota</taxon>
        <taxon>Viridiplantae</taxon>
        <taxon>Streptophyta</taxon>
        <taxon>Embryophyta</taxon>
        <taxon>Tracheophyta</taxon>
        <taxon>Spermatophyta</taxon>
        <taxon>Magnoliopsida</taxon>
        <taxon>eudicotyledons</taxon>
        <taxon>Gunneridae</taxon>
        <taxon>Pentapetalae</taxon>
        <taxon>rosids</taxon>
        <taxon>malvids</taxon>
        <taxon>Sapindales</taxon>
        <taxon>Rutaceae</taxon>
        <taxon>Aurantioideae</taxon>
        <taxon>Citrus</taxon>
    </lineage>
</organism>
<evidence type="ECO:0000256" key="1">
    <source>
        <dbReference type="SAM" id="MobiDB-lite"/>
    </source>
</evidence>
<dbReference type="PANTHER" id="PTHR33159">
    <property type="entry name" value="RPM1-INTERACTING PROTEIN 4 (RIN4) FAMILY PROTEIN"/>
    <property type="match status" value="1"/>
</dbReference>
<feature type="region of interest" description="Disordered" evidence="1">
    <location>
        <begin position="293"/>
        <end position="321"/>
    </location>
</feature>
<evidence type="ECO:0000313" key="4">
    <source>
        <dbReference type="Proteomes" id="UP001428341"/>
    </source>
</evidence>
<feature type="compositionally biased region" description="Polar residues" evidence="1">
    <location>
        <begin position="303"/>
        <end position="319"/>
    </location>
</feature>
<protein>
    <recommendedName>
        <fullName evidence="2">RIN4 pathogenic type III effector avirulence factor Avr cleavage site domain-containing protein</fullName>
    </recommendedName>
</protein>
<dbReference type="GO" id="GO:0005886">
    <property type="term" value="C:plasma membrane"/>
    <property type="evidence" value="ECO:0007669"/>
    <property type="project" value="TreeGrafter"/>
</dbReference>
<dbReference type="PANTHER" id="PTHR33159:SF6">
    <property type="entry name" value="RPM1-INTERACTING PROTEIN 4"/>
    <property type="match status" value="1"/>
</dbReference>
<feature type="compositionally biased region" description="Polar residues" evidence="1">
    <location>
        <begin position="159"/>
        <end position="177"/>
    </location>
</feature>
<dbReference type="Pfam" id="PF05627">
    <property type="entry name" value="AvrRpt-cleavage"/>
    <property type="match status" value="3"/>
</dbReference>
<comment type="caution">
    <text evidence="3">The sequence shown here is derived from an EMBL/GenBank/DDBJ whole genome shotgun (WGS) entry which is preliminary data.</text>
</comment>
<name>A0AAP0MEJ1_9ROSI</name>